<evidence type="ECO:0000313" key="2">
    <source>
        <dbReference type="Proteomes" id="UP000284779"/>
    </source>
</evidence>
<organism evidence="1 2">
    <name type="scientific">Eubacterium ventriosum</name>
    <dbReference type="NCBI Taxonomy" id="39496"/>
    <lineage>
        <taxon>Bacteria</taxon>
        <taxon>Bacillati</taxon>
        <taxon>Bacillota</taxon>
        <taxon>Clostridia</taxon>
        <taxon>Eubacteriales</taxon>
        <taxon>Eubacteriaceae</taxon>
        <taxon>Eubacterium</taxon>
    </lineage>
</organism>
<proteinExistence type="predicted"/>
<comment type="caution">
    <text evidence="1">The sequence shown here is derived from an EMBL/GenBank/DDBJ whole genome shotgun (WGS) entry which is preliminary data.</text>
</comment>
<reference evidence="1 2" key="1">
    <citation type="submission" date="2018-08" db="EMBL/GenBank/DDBJ databases">
        <title>A genome reference for cultivated species of the human gut microbiota.</title>
        <authorList>
            <person name="Zou Y."/>
            <person name="Xue W."/>
            <person name="Luo G."/>
        </authorList>
    </citation>
    <scope>NUCLEOTIDE SEQUENCE [LARGE SCALE GENOMIC DNA]</scope>
    <source>
        <strain evidence="1 2">AM44-11BH</strain>
    </source>
</reference>
<dbReference type="Proteomes" id="UP000284779">
    <property type="component" value="Unassembled WGS sequence"/>
</dbReference>
<dbReference type="AlphaFoldDB" id="A0A413R8X5"/>
<accession>A0A413R8X5</accession>
<sequence length="69" mass="8075">MVLSYSCFLIIRIAVNGFDKKMYLVLKNISKIMQKAVTLIHAKNIKKLKDGEKSYIIKRKIRKVMILCM</sequence>
<keyword evidence="2" id="KW-1185">Reference proteome</keyword>
<name>A0A413R8X5_9FIRM</name>
<evidence type="ECO:0000313" key="1">
    <source>
        <dbReference type="EMBL" id="RHA18702.1"/>
    </source>
</evidence>
<gene>
    <name evidence="1" type="ORF">DW944_06425</name>
</gene>
<dbReference type="EMBL" id="QSFD01000005">
    <property type="protein sequence ID" value="RHA18702.1"/>
    <property type="molecule type" value="Genomic_DNA"/>
</dbReference>
<protein>
    <submittedName>
        <fullName evidence="1">Uncharacterized protein</fullName>
    </submittedName>
</protein>